<dbReference type="Proteomes" id="UP001056384">
    <property type="component" value="Chromosome 12"/>
</dbReference>
<keyword evidence="2" id="KW-1185">Reference proteome</keyword>
<evidence type="ECO:0000313" key="1">
    <source>
        <dbReference type="EMBL" id="USW59575.1"/>
    </source>
</evidence>
<sequence length="200" mass="22353">MAGSQQEERKGFLDLPAENRNVVYDLVLHNSARITILSDSNRQLSKHGNDNLLPTFLLASPQVNQKATPVLYGSETFCIFAEDIEAFLAQIGPTSPSHLRTIQLVGIVRSYHDRSLPRALNSFSMLPRLQSLEVAANVIQAKKLAPLLIESMMDQSKDISKPDPLTVLRFSNDTTANTYDAELKGMLRTMGDSRKRLRTR</sequence>
<proteinExistence type="predicted"/>
<accession>A0A9Q9B796</accession>
<organism evidence="1 2">
    <name type="scientific">Septoria linicola</name>
    <dbReference type="NCBI Taxonomy" id="215465"/>
    <lineage>
        <taxon>Eukaryota</taxon>
        <taxon>Fungi</taxon>
        <taxon>Dikarya</taxon>
        <taxon>Ascomycota</taxon>
        <taxon>Pezizomycotina</taxon>
        <taxon>Dothideomycetes</taxon>
        <taxon>Dothideomycetidae</taxon>
        <taxon>Mycosphaerellales</taxon>
        <taxon>Mycosphaerellaceae</taxon>
        <taxon>Septoria</taxon>
    </lineage>
</organism>
<dbReference type="EMBL" id="CP099429">
    <property type="protein sequence ID" value="USW59575.1"/>
    <property type="molecule type" value="Genomic_DNA"/>
</dbReference>
<protein>
    <submittedName>
        <fullName evidence="1">Uncharacterized protein</fullName>
    </submittedName>
</protein>
<name>A0A9Q9B796_9PEZI</name>
<evidence type="ECO:0000313" key="2">
    <source>
        <dbReference type="Proteomes" id="UP001056384"/>
    </source>
</evidence>
<reference evidence="1" key="1">
    <citation type="submission" date="2022-06" db="EMBL/GenBank/DDBJ databases">
        <title>Complete genome sequences of two strains of the flax pathogen Septoria linicola.</title>
        <authorList>
            <person name="Lapalu N."/>
            <person name="Simon A."/>
            <person name="Demenou B."/>
            <person name="Paumier D."/>
            <person name="Guillot M.-P."/>
            <person name="Gout L."/>
            <person name="Valade R."/>
        </authorList>
    </citation>
    <scope>NUCLEOTIDE SEQUENCE</scope>
    <source>
        <strain evidence="1">SE15195</strain>
    </source>
</reference>
<dbReference type="AlphaFoldDB" id="A0A9Q9B796"/>
<dbReference type="OrthoDB" id="3650371at2759"/>
<gene>
    <name evidence="1" type="ORF">Slin15195_G128940</name>
</gene>